<dbReference type="EMBL" id="LOHS01000030">
    <property type="protein sequence ID" value="OAH15932.1"/>
    <property type="molecule type" value="Genomic_DNA"/>
</dbReference>
<sequence>MNVTGHTSRTASIRDVAAAANVSYQTVSRVINGHPSVKPSTRERVLAAIEELGFRRSATAHALASGRSRSVTVLTANITHHGYANILQGIEEAARSASYTMAIGVLESADETAVRADVQRAADAGGGLIVIAYDPAGVRALQEVPAGIPVVGVVETPARTPGGDLPWVWTDDRVAAYEATRHLLSLGHETVHYVAIPSSTRRTAARTAGWRAALREAGATEPRPVQGTWGPAGGHTAGRKLAADPSVTAILCGNDDLALGVMRALHEAGRGIPGDVSVVGFDDAPHAAYLTPSLTSVRQDFTGLGRAAFGLLHGVVEQSAPVAPHPVSVPELVVRESSGPPQSAA</sequence>
<keyword evidence="6" id="KW-1185">Reference proteome</keyword>
<dbReference type="Gene3D" id="3.40.50.2300">
    <property type="match status" value="2"/>
</dbReference>
<proteinExistence type="predicted"/>
<dbReference type="STRING" id="1716141.STSP_07150"/>
<dbReference type="InterPro" id="IPR010982">
    <property type="entry name" value="Lambda_DNA-bd_dom_sf"/>
</dbReference>
<reference evidence="5 6" key="1">
    <citation type="submission" date="2015-12" db="EMBL/GenBank/DDBJ databases">
        <title>Genome sequence of Streptomyces sp. G25.</title>
        <authorList>
            <person name="Poehlein A."/>
            <person name="Roettig A."/>
            <person name="Hiessl S."/>
            <person name="Hauschild P."/>
            <person name="Schauer J."/>
            <person name="Madkour M.H."/>
            <person name="Al-Ansari A.M."/>
            <person name="Almakishah N.H."/>
            <person name="Steinbuechel A."/>
            <person name="Daniel R."/>
        </authorList>
    </citation>
    <scope>NUCLEOTIDE SEQUENCE [LARGE SCALE GENOMIC DNA]</scope>
    <source>
        <strain evidence="6">G25(2015)</strain>
    </source>
</reference>
<organism evidence="5 6">
    <name type="scientific">Streptomyces jeddahensis</name>
    <dbReference type="NCBI Taxonomy" id="1716141"/>
    <lineage>
        <taxon>Bacteria</taxon>
        <taxon>Bacillati</taxon>
        <taxon>Actinomycetota</taxon>
        <taxon>Actinomycetes</taxon>
        <taxon>Kitasatosporales</taxon>
        <taxon>Streptomycetaceae</taxon>
        <taxon>Streptomyces</taxon>
    </lineage>
</organism>
<keyword evidence="3" id="KW-0804">Transcription</keyword>
<evidence type="ECO:0000259" key="4">
    <source>
        <dbReference type="PROSITE" id="PS50932"/>
    </source>
</evidence>
<dbReference type="RefSeq" id="WP_067271810.1">
    <property type="nucleotide sequence ID" value="NZ_LOHS01000030.1"/>
</dbReference>
<dbReference type="Pfam" id="PF00356">
    <property type="entry name" value="LacI"/>
    <property type="match status" value="1"/>
</dbReference>
<evidence type="ECO:0000313" key="5">
    <source>
        <dbReference type="EMBL" id="OAH15932.1"/>
    </source>
</evidence>
<dbReference type="InterPro" id="IPR046335">
    <property type="entry name" value="LacI/GalR-like_sensor"/>
</dbReference>
<dbReference type="SMART" id="SM00354">
    <property type="entry name" value="HTH_LACI"/>
    <property type="match status" value="1"/>
</dbReference>
<dbReference type="PANTHER" id="PTHR30146">
    <property type="entry name" value="LACI-RELATED TRANSCRIPTIONAL REPRESSOR"/>
    <property type="match status" value="1"/>
</dbReference>
<name>A0A177HYH9_9ACTN</name>
<evidence type="ECO:0000256" key="3">
    <source>
        <dbReference type="ARBA" id="ARBA00023163"/>
    </source>
</evidence>
<dbReference type="PATRIC" id="fig|1716141.3.peg.760"/>
<dbReference type="Proteomes" id="UP000077381">
    <property type="component" value="Unassembled WGS sequence"/>
</dbReference>
<keyword evidence="2" id="KW-0238">DNA-binding</keyword>
<dbReference type="AlphaFoldDB" id="A0A177HYH9"/>
<dbReference type="CDD" id="cd01392">
    <property type="entry name" value="HTH_LacI"/>
    <property type="match status" value="1"/>
</dbReference>
<dbReference type="SUPFAM" id="SSF47413">
    <property type="entry name" value="lambda repressor-like DNA-binding domains"/>
    <property type="match status" value="1"/>
</dbReference>
<dbReference type="SUPFAM" id="SSF53822">
    <property type="entry name" value="Periplasmic binding protein-like I"/>
    <property type="match status" value="1"/>
</dbReference>
<dbReference type="GO" id="GO:0000976">
    <property type="term" value="F:transcription cis-regulatory region binding"/>
    <property type="evidence" value="ECO:0007669"/>
    <property type="project" value="TreeGrafter"/>
</dbReference>
<dbReference type="InterPro" id="IPR028082">
    <property type="entry name" value="Peripla_BP_I"/>
</dbReference>
<dbReference type="PANTHER" id="PTHR30146:SF109">
    <property type="entry name" value="HTH-TYPE TRANSCRIPTIONAL REGULATOR GALS"/>
    <property type="match status" value="1"/>
</dbReference>
<evidence type="ECO:0000256" key="1">
    <source>
        <dbReference type="ARBA" id="ARBA00023015"/>
    </source>
</evidence>
<dbReference type="PROSITE" id="PS00356">
    <property type="entry name" value="HTH_LACI_1"/>
    <property type="match status" value="1"/>
</dbReference>
<keyword evidence="1" id="KW-0805">Transcription regulation</keyword>
<dbReference type="CDD" id="cd01574">
    <property type="entry name" value="PBP1_LacI"/>
    <property type="match status" value="1"/>
</dbReference>
<accession>A0A177HYH9</accession>
<evidence type="ECO:0000256" key="2">
    <source>
        <dbReference type="ARBA" id="ARBA00023125"/>
    </source>
</evidence>
<protein>
    <submittedName>
        <fullName evidence="5">Catabolite control protein A</fullName>
    </submittedName>
</protein>
<comment type="caution">
    <text evidence="5">The sequence shown here is derived from an EMBL/GenBank/DDBJ whole genome shotgun (WGS) entry which is preliminary data.</text>
</comment>
<dbReference type="GO" id="GO:0003700">
    <property type="term" value="F:DNA-binding transcription factor activity"/>
    <property type="evidence" value="ECO:0007669"/>
    <property type="project" value="TreeGrafter"/>
</dbReference>
<dbReference type="InterPro" id="IPR000843">
    <property type="entry name" value="HTH_LacI"/>
</dbReference>
<dbReference type="OrthoDB" id="9785139at2"/>
<dbReference type="Gene3D" id="1.10.260.40">
    <property type="entry name" value="lambda repressor-like DNA-binding domains"/>
    <property type="match status" value="1"/>
</dbReference>
<dbReference type="PROSITE" id="PS50932">
    <property type="entry name" value="HTH_LACI_2"/>
    <property type="match status" value="1"/>
</dbReference>
<gene>
    <name evidence="5" type="primary">ccpA_1</name>
    <name evidence="5" type="ORF">STSP_07150</name>
</gene>
<dbReference type="Pfam" id="PF13377">
    <property type="entry name" value="Peripla_BP_3"/>
    <property type="match status" value="1"/>
</dbReference>
<evidence type="ECO:0000313" key="6">
    <source>
        <dbReference type="Proteomes" id="UP000077381"/>
    </source>
</evidence>
<feature type="domain" description="HTH lacI-type" evidence="4">
    <location>
        <begin position="11"/>
        <end position="65"/>
    </location>
</feature>